<evidence type="ECO:0000259" key="1">
    <source>
        <dbReference type="Pfam" id="PF07486"/>
    </source>
</evidence>
<dbReference type="STRING" id="1121298.SAMN05444401_2530"/>
<reference evidence="2 3" key="1">
    <citation type="submission" date="2016-11" db="EMBL/GenBank/DDBJ databases">
        <authorList>
            <person name="Jaros S."/>
            <person name="Januszkiewicz K."/>
            <person name="Wedrychowicz H."/>
        </authorList>
    </citation>
    <scope>NUCLEOTIDE SEQUENCE [LARGE SCALE GENOMIC DNA]</scope>
    <source>
        <strain evidence="2 3">DSM 21864</strain>
    </source>
</reference>
<accession>A0A1M6HI77</accession>
<feature type="domain" description="Cell wall hydrolase SleB" evidence="1">
    <location>
        <begin position="106"/>
        <end position="206"/>
    </location>
</feature>
<dbReference type="GO" id="GO:0016787">
    <property type="term" value="F:hydrolase activity"/>
    <property type="evidence" value="ECO:0007669"/>
    <property type="project" value="InterPro"/>
</dbReference>
<proteinExistence type="predicted"/>
<dbReference type="InterPro" id="IPR011105">
    <property type="entry name" value="Cell_wall_hydrolase_SleB"/>
</dbReference>
<keyword evidence="3" id="KW-1185">Reference proteome</keyword>
<sequence length="208" mass="23105">MKMKNSSLKILLIIFCIITFRILEVKAVSVMPNDIVNSPKIIYYKSEALDNNEVRVLSRGNTNDSMNLYQEKAESVQVFSAGAKKIYITSKEIELMSKVVYKESRGEPYEGKVAVASVILNRAVNPRFPGSIEGVIKEKNAFSCVVNGKINANPDDSCYKAVLEAISGKDPTNKAIYFYNPKTATSAWMKNVTKGNSKSIGNHVFFSK</sequence>
<dbReference type="EMBL" id="FQZO01000003">
    <property type="protein sequence ID" value="SHJ21911.1"/>
    <property type="molecule type" value="Genomic_DNA"/>
</dbReference>
<dbReference type="Proteomes" id="UP000184080">
    <property type="component" value="Unassembled WGS sequence"/>
</dbReference>
<dbReference type="AlphaFoldDB" id="A0A1M6HI77"/>
<organism evidence="2 3">
    <name type="scientific">Clostridium amylolyticum</name>
    <dbReference type="NCBI Taxonomy" id="1121298"/>
    <lineage>
        <taxon>Bacteria</taxon>
        <taxon>Bacillati</taxon>
        <taxon>Bacillota</taxon>
        <taxon>Clostridia</taxon>
        <taxon>Eubacteriales</taxon>
        <taxon>Clostridiaceae</taxon>
        <taxon>Clostridium</taxon>
    </lineage>
</organism>
<dbReference type="Pfam" id="PF07486">
    <property type="entry name" value="Hydrolase_2"/>
    <property type="match status" value="1"/>
</dbReference>
<evidence type="ECO:0000313" key="2">
    <source>
        <dbReference type="EMBL" id="SHJ21911.1"/>
    </source>
</evidence>
<dbReference type="Gene3D" id="1.10.10.2520">
    <property type="entry name" value="Cell wall hydrolase SleB, domain 1"/>
    <property type="match status" value="1"/>
</dbReference>
<dbReference type="InterPro" id="IPR042047">
    <property type="entry name" value="SleB_dom1"/>
</dbReference>
<protein>
    <submittedName>
        <fullName evidence="2">N-acetylmuramoyl-L-alanine amidase</fullName>
    </submittedName>
</protein>
<gene>
    <name evidence="2" type="ORF">SAMN05444401_2530</name>
</gene>
<name>A0A1M6HI77_9CLOT</name>
<dbReference type="Gene3D" id="6.20.240.60">
    <property type="match status" value="1"/>
</dbReference>
<evidence type="ECO:0000313" key="3">
    <source>
        <dbReference type="Proteomes" id="UP000184080"/>
    </source>
</evidence>
<dbReference type="RefSeq" id="WP_423230452.1">
    <property type="nucleotide sequence ID" value="NZ_FQZO01000003.1"/>
</dbReference>